<keyword evidence="2" id="KW-0812">Transmembrane</keyword>
<protein>
    <submittedName>
        <fullName evidence="3">DUF3017 domain-containing protein</fullName>
    </submittedName>
</protein>
<name>A0A8A4ZK54_9MICO</name>
<accession>A0A8A4ZK54</accession>
<dbReference type="RefSeq" id="WP_227424293.1">
    <property type="nucleotide sequence ID" value="NZ_CP071868.1"/>
</dbReference>
<keyword evidence="2" id="KW-1133">Transmembrane helix</keyword>
<reference evidence="3" key="1">
    <citation type="submission" date="2021-03" db="EMBL/GenBank/DDBJ databases">
        <title>Pengzhenrongella sicca gen. nov., sp. nov., a new member of suborder Micrococcineae isolated from High-Arctic tundra soil.</title>
        <authorList>
            <person name="Peng F."/>
        </authorList>
    </citation>
    <scope>NUCLEOTIDE SEQUENCE</scope>
    <source>
        <strain evidence="3">LRZ-2</strain>
    </source>
</reference>
<feature type="compositionally biased region" description="Basic and acidic residues" evidence="1">
    <location>
        <begin position="16"/>
        <end position="52"/>
    </location>
</feature>
<dbReference type="EMBL" id="CP071868">
    <property type="protein sequence ID" value="QTE29978.1"/>
    <property type="molecule type" value="Genomic_DNA"/>
</dbReference>
<organism evidence="3 4">
    <name type="scientific">Pengzhenrongella sicca</name>
    <dbReference type="NCBI Taxonomy" id="2819238"/>
    <lineage>
        <taxon>Bacteria</taxon>
        <taxon>Bacillati</taxon>
        <taxon>Actinomycetota</taxon>
        <taxon>Actinomycetes</taxon>
        <taxon>Micrococcales</taxon>
        <taxon>Pengzhenrongella</taxon>
    </lineage>
</organism>
<feature type="transmembrane region" description="Helical" evidence="2">
    <location>
        <begin position="70"/>
        <end position="103"/>
    </location>
</feature>
<feature type="region of interest" description="Disordered" evidence="1">
    <location>
        <begin position="1"/>
        <end position="52"/>
    </location>
</feature>
<proteinExistence type="predicted"/>
<feature type="compositionally biased region" description="Low complexity" evidence="1">
    <location>
        <begin position="1"/>
        <end position="15"/>
    </location>
</feature>
<dbReference type="Pfam" id="PF11222">
    <property type="entry name" value="DUF3017"/>
    <property type="match status" value="1"/>
</dbReference>
<feature type="transmembrane region" description="Helical" evidence="2">
    <location>
        <begin position="124"/>
        <end position="144"/>
    </location>
</feature>
<dbReference type="KEGG" id="psic:J4E96_02830"/>
<dbReference type="AlphaFoldDB" id="A0A8A4ZK54"/>
<evidence type="ECO:0000313" key="4">
    <source>
        <dbReference type="Proteomes" id="UP000663937"/>
    </source>
</evidence>
<keyword evidence="4" id="KW-1185">Reference proteome</keyword>
<keyword evidence="2" id="KW-0472">Membrane</keyword>
<evidence type="ECO:0000313" key="3">
    <source>
        <dbReference type="EMBL" id="QTE29978.1"/>
    </source>
</evidence>
<evidence type="ECO:0000256" key="2">
    <source>
        <dbReference type="SAM" id="Phobius"/>
    </source>
</evidence>
<gene>
    <name evidence="3" type="ORF">J4E96_02830</name>
</gene>
<dbReference type="InterPro" id="IPR021385">
    <property type="entry name" value="DUF3017"/>
</dbReference>
<sequence length="147" mass="15160">MQQDLTTGLAAASTAAHREPARESAREPAREPVREAVAEPAREPVREPEPELDVRATARASLAAGRTPSLWWTCTGLGISLALVLTVGVATGGLVLAIGLACAGLARAVLPSPGPVAFTVRSRVLDVAVLLLLAVGVGFLSQVIPVR</sequence>
<evidence type="ECO:0000256" key="1">
    <source>
        <dbReference type="SAM" id="MobiDB-lite"/>
    </source>
</evidence>
<dbReference type="Proteomes" id="UP000663937">
    <property type="component" value="Chromosome"/>
</dbReference>